<dbReference type="PANTHER" id="PTHR33104">
    <property type="entry name" value="SI:DKEY-29D5.2"/>
    <property type="match status" value="1"/>
</dbReference>
<reference evidence="3" key="1">
    <citation type="journal article" date="2019" name="Environ. Microbiol.">
        <title>Fungal ecological strategies reflected in gene transcription - a case study of two litter decomposers.</title>
        <authorList>
            <person name="Barbi F."/>
            <person name="Kohler A."/>
            <person name="Barry K."/>
            <person name="Baskaran P."/>
            <person name="Daum C."/>
            <person name="Fauchery L."/>
            <person name="Ihrmark K."/>
            <person name="Kuo A."/>
            <person name="LaButti K."/>
            <person name="Lipzen A."/>
            <person name="Morin E."/>
            <person name="Grigoriev I.V."/>
            <person name="Henrissat B."/>
            <person name="Lindahl B."/>
            <person name="Martin F."/>
        </authorList>
    </citation>
    <scope>NUCLEOTIDE SEQUENCE</scope>
    <source>
        <strain evidence="3">JB14</strain>
    </source>
</reference>
<dbReference type="Proteomes" id="UP000799118">
    <property type="component" value="Unassembled WGS sequence"/>
</dbReference>
<feature type="region of interest" description="Disordered" evidence="1">
    <location>
        <begin position="36"/>
        <end position="55"/>
    </location>
</feature>
<sequence length="1096" mass="124269">MSKRLADSTPSTSNAKRVRKQDENLLSGLTLSSFGLSAKNPAHSPIVSQTLTGDHRRIVEKKIQHTASTPSTKARPPVSSSSSTEGPTDIHDEPIRYFEGSEPQKVKTVRRNKEKSDYPLLSWMGQRDEALHVLMTVEGHSSTTGVCAGCQHANQSANYACNNCLSRKMLCAACCVQEHAENPLHSIKKWNGKFFEDCSLQELGLRIQLGHPDGTSCSHPEPGPEDFTIIHVDKLHRVKVDFCGCPFNMGKERWEQIMLNKWLPATMERPKTVCTFRALELFHMLSHRGKVTAYDYYVSLEKMTDNIGGKSFTPIRNSGGKNFKGCYLSFLRLVRQWRHLKELQRAGRGNNGIRKIAETKPGELAVRCIACPAPGINLPEGWEKAGLEERFLYCVFVAIDACFRLKRHHAGSWETDPPLCDGGSYFVESGPYQEYCVQMGDQDEICTCTGLAALDYANTKYSKGYSTTGVAMCTCGCHEVIMANGVGDMQKGEKWVYFRTSNAQFPTFFRYGNVDYFCQWFKRLSERIKLLPPLIRLATIHRILAFVIPKLHILGHLLKCQDYFNLLYMLGAAMSDMEGIERIWSASGLLGSSTREMGPGSRQNTIEDYWHHWNWHKNVSQGHLLLKRLTRAIKDLKEQEDGFKVFEANQQSEAEEWKEMVHLFEQGKSTFNPFSLPKSSPTLQDIRLQLAKEEKKEAREAREAREQDIDDNSDDLDVAARDTTPAQYIFLLLEVEDQQRQLRLDVKNTRSPTSKQQANFVDRRTRIERQINRVRTLQHVHNPAALQVLATSAPLVDSSGNPLPPPESEDILLLFPSEMPLTRRNVHLANIESRFRDAQCGLALDQLRHSLLVKRRLYTYKNNNARKQKAASWFAKALILGEDNVGWRKLEQSDIRMMGDEEEEKKKKQRAMKSRRKEAAMVNEHGQVQGIAGAGQSRFLISWIWVAADGKGLRVKFCKAYARVRRWREQVQLLRAEMSYCLGSLESQAREWEKRATIPEFSGEHSEGVSVYAHKQAAVRRIIAGQFHVLWARFLVGASDVQIGLAPPDNRTINVDDSDEELGESDVESEVELERAEDSEPDYEAEDGTGDHGVSL</sequence>
<feature type="domain" description="CxC2-like cysteine cluster KDZ transposase-associated" evidence="2">
    <location>
        <begin position="200"/>
        <end position="308"/>
    </location>
</feature>
<dbReference type="Pfam" id="PF18758">
    <property type="entry name" value="KDZ"/>
    <property type="match status" value="1"/>
</dbReference>
<keyword evidence="4" id="KW-1185">Reference proteome</keyword>
<gene>
    <name evidence="3" type="ORF">BT96DRAFT_1003557</name>
</gene>
<accession>A0A6A4GUW2</accession>
<evidence type="ECO:0000256" key="1">
    <source>
        <dbReference type="SAM" id="MobiDB-lite"/>
    </source>
</evidence>
<dbReference type="InterPro" id="IPR040521">
    <property type="entry name" value="KDZ"/>
</dbReference>
<feature type="region of interest" description="Disordered" evidence="1">
    <location>
        <begin position="1052"/>
        <end position="1096"/>
    </location>
</feature>
<dbReference type="OrthoDB" id="3235114at2759"/>
<evidence type="ECO:0000313" key="3">
    <source>
        <dbReference type="EMBL" id="KAE9389130.1"/>
    </source>
</evidence>
<proteinExistence type="predicted"/>
<dbReference type="EMBL" id="ML769711">
    <property type="protein sequence ID" value="KAE9389130.1"/>
    <property type="molecule type" value="Genomic_DNA"/>
</dbReference>
<dbReference type="PANTHER" id="PTHR33104:SF2">
    <property type="entry name" value="CXC3 LIKE CYSTEINE CLUSTER DOMAIN-CONTAINING PROTEIN"/>
    <property type="match status" value="1"/>
</dbReference>
<organism evidence="3 4">
    <name type="scientific">Gymnopus androsaceus JB14</name>
    <dbReference type="NCBI Taxonomy" id="1447944"/>
    <lineage>
        <taxon>Eukaryota</taxon>
        <taxon>Fungi</taxon>
        <taxon>Dikarya</taxon>
        <taxon>Basidiomycota</taxon>
        <taxon>Agaricomycotina</taxon>
        <taxon>Agaricomycetes</taxon>
        <taxon>Agaricomycetidae</taxon>
        <taxon>Agaricales</taxon>
        <taxon>Marasmiineae</taxon>
        <taxon>Omphalotaceae</taxon>
        <taxon>Gymnopus</taxon>
    </lineage>
</organism>
<feature type="compositionally biased region" description="Acidic residues" evidence="1">
    <location>
        <begin position="1079"/>
        <end position="1088"/>
    </location>
</feature>
<dbReference type="InterPro" id="IPR041457">
    <property type="entry name" value="CxC2_KDZ-assoc"/>
</dbReference>
<dbReference type="AlphaFoldDB" id="A0A6A4GUW2"/>
<feature type="compositionally biased region" description="Basic and acidic residues" evidence="1">
    <location>
        <begin position="694"/>
        <end position="707"/>
    </location>
</feature>
<feature type="compositionally biased region" description="Polar residues" evidence="1">
    <location>
        <begin position="65"/>
        <end position="86"/>
    </location>
</feature>
<feature type="compositionally biased region" description="Acidic residues" evidence="1">
    <location>
        <begin position="1056"/>
        <end position="1071"/>
    </location>
</feature>
<evidence type="ECO:0000313" key="4">
    <source>
        <dbReference type="Proteomes" id="UP000799118"/>
    </source>
</evidence>
<feature type="region of interest" description="Disordered" evidence="1">
    <location>
        <begin position="694"/>
        <end position="716"/>
    </location>
</feature>
<feature type="region of interest" description="Disordered" evidence="1">
    <location>
        <begin position="63"/>
        <end position="94"/>
    </location>
</feature>
<dbReference type="Pfam" id="PF18803">
    <property type="entry name" value="CxC2"/>
    <property type="match status" value="1"/>
</dbReference>
<name>A0A6A4GUW2_9AGAR</name>
<evidence type="ECO:0000259" key="2">
    <source>
        <dbReference type="Pfam" id="PF18803"/>
    </source>
</evidence>
<protein>
    <recommendedName>
        <fullName evidence="2">CxC2-like cysteine cluster KDZ transposase-associated domain-containing protein</fullName>
    </recommendedName>
</protein>
<feature type="region of interest" description="Disordered" evidence="1">
    <location>
        <begin position="1"/>
        <end position="23"/>
    </location>
</feature>